<feature type="coiled-coil region" evidence="1">
    <location>
        <begin position="157"/>
        <end position="184"/>
    </location>
</feature>
<evidence type="ECO:0000256" key="1">
    <source>
        <dbReference type="SAM" id="Coils"/>
    </source>
</evidence>
<name>A0A8X6PWI2_NEPPI</name>
<reference evidence="2" key="1">
    <citation type="submission" date="2020-08" db="EMBL/GenBank/DDBJ databases">
        <title>Multicomponent nature underlies the extraordinary mechanical properties of spider dragline silk.</title>
        <authorList>
            <person name="Kono N."/>
            <person name="Nakamura H."/>
            <person name="Mori M."/>
            <person name="Yoshida Y."/>
            <person name="Ohtoshi R."/>
            <person name="Malay A.D."/>
            <person name="Moran D.A.P."/>
            <person name="Tomita M."/>
            <person name="Numata K."/>
            <person name="Arakawa K."/>
        </authorList>
    </citation>
    <scope>NUCLEOTIDE SEQUENCE</scope>
</reference>
<proteinExistence type="predicted"/>
<protein>
    <submittedName>
        <fullName evidence="2">DUF1758 domain-containing protein</fullName>
    </submittedName>
</protein>
<evidence type="ECO:0000313" key="3">
    <source>
        <dbReference type="Proteomes" id="UP000887013"/>
    </source>
</evidence>
<evidence type="ECO:0000313" key="2">
    <source>
        <dbReference type="EMBL" id="GFT89125.1"/>
    </source>
</evidence>
<dbReference type="EMBL" id="BMAW01120398">
    <property type="protein sequence ID" value="GFT89125.1"/>
    <property type="molecule type" value="Genomic_DNA"/>
</dbReference>
<gene>
    <name evidence="2" type="ORF">NPIL_273091</name>
</gene>
<organism evidence="2 3">
    <name type="scientific">Nephila pilipes</name>
    <name type="common">Giant wood spider</name>
    <name type="synonym">Nephila maculata</name>
    <dbReference type="NCBI Taxonomy" id="299642"/>
    <lineage>
        <taxon>Eukaryota</taxon>
        <taxon>Metazoa</taxon>
        <taxon>Ecdysozoa</taxon>
        <taxon>Arthropoda</taxon>
        <taxon>Chelicerata</taxon>
        <taxon>Arachnida</taxon>
        <taxon>Araneae</taxon>
        <taxon>Araneomorphae</taxon>
        <taxon>Entelegynae</taxon>
        <taxon>Araneoidea</taxon>
        <taxon>Nephilidae</taxon>
        <taxon>Nephila</taxon>
    </lineage>
</organism>
<accession>A0A8X6PWI2</accession>
<comment type="caution">
    <text evidence="2">The sequence shown here is derived from an EMBL/GenBank/DDBJ whole genome shotgun (WGS) entry which is preliminary data.</text>
</comment>
<keyword evidence="1" id="KW-0175">Coiled coil</keyword>
<dbReference type="Proteomes" id="UP000887013">
    <property type="component" value="Unassembled WGS sequence"/>
</dbReference>
<keyword evidence="3" id="KW-1185">Reference proteome</keyword>
<sequence length="200" mass="23294">MKIQPITARISDLSVSFHNAIGHHSNPTISSQQNFSQLSGRKESFPIYTFGAKETKMKIHNVVKMRLKDRDDPNLCFHIEAVETKHILTIHLPTPYKNKDKKFKHLKNVQLADCYEFNNKEISNLLGVDYYYEINVQQVLATCEKSALIFKDASMDLRKWRTNSLELRQELKKLNFEVDEFEESQNTKLIASKILEVDSF</sequence>
<dbReference type="AlphaFoldDB" id="A0A8X6PWI2"/>